<reference evidence="7" key="1">
    <citation type="submission" date="2022-10" db="EMBL/GenBank/DDBJ databases">
        <authorList>
            <person name="Koch H."/>
        </authorList>
    </citation>
    <scope>NUCLEOTIDE SEQUENCE</scope>
    <source>
        <strain evidence="7">DNF</strain>
    </source>
</reference>
<evidence type="ECO:0000256" key="5">
    <source>
        <dbReference type="SAM" id="Phobius"/>
    </source>
</evidence>
<dbReference type="Gene3D" id="3.40.50.720">
    <property type="entry name" value="NAD(P)-binding Rossmann-like Domain"/>
    <property type="match status" value="1"/>
</dbReference>
<dbReference type="AlphaFoldDB" id="A0AA86N0T5"/>
<dbReference type="EMBL" id="OX365700">
    <property type="protein sequence ID" value="CAI4032579.1"/>
    <property type="molecule type" value="Genomic_DNA"/>
</dbReference>
<evidence type="ECO:0000256" key="3">
    <source>
        <dbReference type="ARBA" id="ARBA00023027"/>
    </source>
</evidence>
<evidence type="ECO:0000259" key="6">
    <source>
        <dbReference type="Pfam" id="PF01370"/>
    </source>
</evidence>
<keyword evidence="4" id="KW-0456">Lyase</keyword>
<evidence type="ECO:0000313" key="7">
    <source>
        <dbReference type="EMBL" id="CAI4032579.1"/>
    </source>
</evidence>
<dbReference type="InterPro" id="IPR036291">
    <property type="entry name" value="NAD(P)-bd_dom_sf"/>
</dbReference>
<feature type="domain" description="NAD-dependent epimerase/dehydratase" evidence="6">
    <location>
        <begin position="50"/>
        <end position="304"/>
    </location>
</feature>
<dbReference type="PANTHER" id="PTHR43078">
    <property type="entry name" value="UDP-GLUCURONIC ACID DECARBOXYLASE-RELATED"/>
    <property type="match status" value="1"/>
</dbReference>
<dbReference type="SUPFAM" id="SSF51735">
    <property type="entry name" value="NAD(P)-binding Rossmann-fold domains"/>
    <property type="match status" value="1"/>
</dbReference>
<dbReference type="GO" id="GO:0042732">
    <property type="term" value="P:D-xylose metabolic process"/>
    <property type="evidence" value="ECO:0007669"/>
    <property type="project" value="InterPro"/>
</dbReference>
<evidence type="ECO:0000256" key="2">
    <source>
        <dbReference type="ARBA" id="ARBA00022793"/>
    </source>
</evidence>
<evidence type="ECO:0000256" key="1">
    <source>
        <dbReference type="ARBA" id="ARBA00001911"/>
    </source>
</evidence>
<evidence type="ECO:0000313" key="8">
    <source>
        <dbReference type="Proteomes" id="UP001179121"/>
    </source>
</evidence>
<keyword evidence="3" id="KW-0520">NAD</keyword>
<gene>
    <name evidence="7" type="ORF">DNFV4_03009</name>
</gene>
<organism evidence="7 8">
    <name type="scientific">Nitrospira tepida</name>
    <dbReference type="NCBI Taxonomy" id="2973512"/>
    <lineage>
        <taxon>Bacteria</taxon>
        <taxon>Pseudomonadati</taxon>
        <taxon>Nitrospirota</taxon>
        <taxon>Nitrospiria</taxon>
        <taxon>Nitrospirales</taxon>
        <taxon>Nitrospiraceae</taxon>
        <taxon>Nitrospira</taxon>
    </lineage>
</organism>
<keyword evidence="5" id="KW-0472">Membrane</keyword>
<dbReference type="InterPro" id="IPR001509">
    <property type="entry name" value="Epimerase_deHydtase"/>
</dbReference>
<accession>A0AA86N0T5</accession>
<feature type="transmembrane region" description="Helical" evidence="5">
    <location>
        <begin position="50"/>
        <end position="70"/>
    </location>
</feature>
<dbReference type="GO" id="GO:0048040">
    <property type="term" value="F:UDP-glucuronate decarboxylase activity"/>
    <property type="evidence" value="ECO:0007669"/>
    <property type="project" value="TreeGrafter"/>
</dbReference>
<protein>
    <submittedName>
        <fullName evidence="7">dTDP-glucose 4,6-dehydratase</fullName>
    </submittedName>
</protein>
<keyword evidence="5" id="KW-1133">Transmembrane helix</keyword>
<dbReference type="GO" id="GO:0070403">
    <property type="term" value="F:NAD+ binding"/>
    <property type="evidence" value="ECO:0007669"/>
    <property type="project" value="InterPro"/>
</dbReference>
<name>A0AA86N0T5_9BACT</name>
<keyword evidence="2" id="KW-0210">Decarboxylase</keyword>
<dbReference type="InterPro" id="IPR044516">
    <property type="entry name" value="UXS-like"/>
</dbReference>
<dbReference type="GO" id="GO:0005737">
    <property type="term" value="C:cytoplasm"/>
    <property type="evidence" value="ECO:0007669"/>
    <property type="project" value="TreeGrafter"/>
</dbReference>
<proteinExistence type="predicted"/>
<keyword evidence="5" id="KW-0812">Transmembrane</keyword>
<dbReference type="RefSeq" id="WP_289269301.1">
    <property type="nucleotide sequence ID" value="NZ_OX365700.1"/>
</dbReference>
<comment type="cofactor">
    <cofactor evidence="1">
        <name>NAD(+)</name>
        <dbReference type="ChEBI" id="CHEBI:57540"/>
    </cofactor>
</comment>
<dbReference type="Proteomes" id="UP001179121">
    <property type="component" value="Chromosome"/>
</dbReference>
<dbReference type="PANTHER" id="PTHR43078:SF6">
    <property type="entry name" value="UDP-GLUCURONIC ACID DECARBOXYLASE 1"/>
    <property type="match status" value="1"/>
</dbReference>
<dbReference type="KEGG" id="nti:DNFV4_03009"/>
<evidence type="ECO:0000256" key="4">
    <source>
        <dbReference type="ARBA" id="ARBA00023239"/>
    </source>
</evidence>
<keyword evidence="8" id="KW-1185">Reference proteome</keyword>
<dbReference type="Pfam" id="PF01370">
    <property type="entry name" value="Epimerase"/>
    <property type="match status" value="1"/>
</dbReference>
<sequence>MKTKRRFKWHLSSNNLSELSAQARVWLADDWMRVEQALGDQARQLQGKRILLTGAAGFLGFNFLHFFSYLNGLERSGERGRSKAIRVVAADNFLRGYPRWLAELAMADANIEIRRRDIVKPWLKQDSRFDYIIHGASVASPTFYRQYPLETLDANVTGLRNMLELALRAHVDSMLFFSSSEIYGDPPPDEIPTKESYRGNVACTGPRACYDESKRLGETLCYIYAEKYHVPVKIVRPFNNYGPGLRINDRRVLPDFCSDVLAGRNIAIYSDGSPTRTFCYSSDALTGYLLTLLSVCSGEAFNIGTDGPEISMRDLGRLVAKLAGEDRGVECRTSTDAAYLKDNPQRRCPDLSKARQLLGYQPQVYLEDGLDRLLQWYRRFLPLEESIQ</sequence>